<dbReference type="RefSeq" id="WP_005188249.1">
    <property type="nucleotide sequence ID" value="NZ_CP045804.1"/>
</dbReference>
<protein>
    <submittedName>
        <fullName evidence="3">ATP-dependent Clp protease ATP-binding subunit</fullName>
    </submittedName>
</protein>
<dbReference type="Gene3D" id="1.10.1780.10">
    <property type="entry name" value="Clp, N-terminal domain"/>
    <property type="match status" value="2"/>
</dbReference>
<dbReference type="GO" id="GO:0005524">
    <property type="term" value="F:ATP binding"/>
    <property type="evidence" value="ECO:0007669"/>
    <property type="project" value="UniProtKB-KW"/>
</dbReference>
<sequence>MIERFTRDDRRWIFGFAEQEARDLGHRVLGNDHLILGMLCNARAPLFGLLGERGLTLAGARAAASAYRAEHGVGDPAQEAAARYDEDREALRAIGIDLDKVREAVRGKFGDDLADGWGRRPHGRGDRRRGRGRPGPGDFGPGGFGPGGRGCGPEGPGAEGEPGEWRGGRGRRGPGGFGPGGFGPAGFGPGGFGPGSDEEGPWEGGRGRRGPRGRGGRMRFGSDARSALRGAVNVARERGDHVLTAHHLLIGIIDTADDASRAVLATATVSIEDLRQAVVDSMPPVGADA</sequence>
<feature type="region of interest" description="Disordered" evidence="1">
    <location>
        <begin position="110"/>
        <end position="221"/>
    </location>
</feature>
<feature type="compositionally biased region" description="Basic residues" evidence="1">
    <location>
        <begin position="119"/>
        <end position="132"/>
    </location>
</feature>
<dbReference type="GO" id="GO:0006508">
    <property type="term" value="P:proteolysis"/>
    <property type="evidence" value="ECO:0007669"/>
    <property type="project" value="UniProtKB-KW"/>
</dbReference>
<keyword evidence="3" id="KW-0067">ATP-binding</keyword>
<keyword evidence="3" id="KW-0378">Hydrolase</keyword>
<dbReference type="AlphaFoldDB" id="A0A857KGJ1"/>
<evidence type="ECO:0000313" key="3">
    <source>
        <dbReference type="EMBL" id="QHN38469.1"/>
    </source>
</evidence>
<evidence type="ECO:0000256" key="1">
    <source>
        <dbReference type="SAM" id="MobiDB-lite"/>
    </source>
</evidence>
<dbReference type="InterPro" id="IPR036628">
    <property type="entry name" value="Clp_N_dom_sf"/>
</dbReference>
<feature type="domain" description="Clp R" evidence="2">
    <location>
        <begin position="220"/>
        <end position="279"/>
    </location>
</feature>
<dbReference type="Pfam" id="PF02861">
    <property type="entry name" value="Clp_N"/>
    <property type="match status" value="1"/>
</dbReference>
<dbReference type="InterPro" id="IPR004176">
    <property type="entry name" value="Clp_R_N"/>
</dbReference>
<name>A0A857KGJ1_9ACTN</name>
<accession>A0A857KGJ1</accession>
<gene>
    <name evidence="3" type="ORF">GII30_04095</name>
</gene>
<keyword evidence="3" id="KW-0645">Protease</keyword>
<proteinExistence type="predicted"/>
<dbReference type="SUPFAM" id="SSF81923">
    <property type="entry name" value="Double Clp-N motif"/>
    <property type="match status" value="1"/>
</dbReference>
<feature type="compositionally biased region" description="Basic residues" evidence="1">
    <location>
        <begin position="207"/>
        <end position="217"/>
    </location>
</feature>
<reference evidence="3" key="1">
    <citation type="journal article" date="2021" name="Nat. Microbiol.">
        <title>Cocultivation of an ultrasmall environmental parasitic bacterium with lytic ability against bacteria associated with wastewater foams.</title>
        <authorList>
            <person name="Batinovic S."/>
            <person name="Rose J.J.A."/>
            <person name="Ratcliffe J."/>
            <person name="Seviour R.J."/>
            <person name="Petrovski S."/>
        </authorList>
    </citation>
    <scope>NUCLEOTIDE SEQUENCE</scope>
    <source>
        <strain evidence="3">CON44</strain>
    </source>
</reference>
<dbReference type="EMBL" id="CP045810">
    <property type="protein sequence ID" value="QHN38469.1"/>
    <property type="molecule type" value="Genomic_DNA"/>
</dbReference>
<organism evidence="3">
    <name type="scientific">Gordonia amarae</name>
    <dbReference type="NCBI Taxonomy" id="36821"/>
    <lineage>
        <taxon>Bacteria</taxon>
        <taxon>Bacillati</taxon>
        <taxon>Actinomycetota</taxon>
        <taxon>Actinomycetes</taxon>
        <taxon>Mycobacteriales</taxon>
        <taxon>Gordoniaceae</taxon>
        <taxon>Gordonia</taxon>
    </lineage>
</organism>
<feature type="compositionally biased region" description="Gly residues" evidence="1">
    <location>
        <begin position="173"/>
        <end position="194"/>
    </location>
</feature>
<evidence type="ECO:0000259" key="2">
    <source>
        <dbReference type="Pfam" id="PF02861"/>
    </source>
</evidence>
<feature type="compositionally biased region" description="Gly residues" evidence="1">
    <location>
        <begin position="133"/>
        <end position="160"/>
    </location>
</feature>
<dbReference type="GO" id="GO:0008233">
    <property type="term" value="F:peptidase activity"/>
    <property type="evidence" value="ECO:0007669"/>
    <property type="project" value="UniProtKB-KW"/>
</dbReference>
<keyword evidence="3" id="KW-0547">Nucleotide-binding</keyword>